<gene>
    <name evidence="2" type="ORF">PCOR1329_LOCUS18856</name>
</gene>
<sequence>RGPVVASVAAAAAAGVAAWPIAFLADRGRGRTRSLPRCPRSSPRARLCVVAAAARGHGRGHGEHRECGLVPELGEAIDSHIRTMSFDLESLSTPGNKKDLGSCKAELLRHCILMMRLQRPYLVYCLLCAGCATFAFMSTLFGMVSSAGKILPGQAHSILDGGCWQTLCWIIVGWALVIEVFTSAIVNGLRRSLRDFWFVFDAAVLLVTVLAWMLAHSGGPTAPTAREVGEIEGADLALLALRFALQLGRVLAAWLMAHKVTQMQSGFLDVPDVQLHV</sequence>
<feature type="transmembrane region" description="Helical" evidence="1">
    <location>
        <begin position="196"/>
        <end position="216"/>
    </location>
</feature>
<accession>A0ABN9R9R2</accession>
<keyword evidence="1" id="KW-1133">Transmembrane helix</keyword>
<feature type="transmembrane region" description="Helical" evidence="1">
    <location>
        <begin position="121"/>
        <end position="144"/>
    </location>
</feature>
<dbReference type="Proteomes" id="UP001189429">
    <property type="component" value="Unassembled WGS sequence"/>
</dbReference>
<proteinExistence type="predicted"/>
<keyword evidence="1" id="KW-0472">Membrane</keyword>
<protein>
    <recommendedName>
        <fullName evidence="4">Ion transport domain-containing protein</fullName>
    </recommendedName>
</protein>
<keyword evidence="3" id="KW-1185">Reference proteome</keyword>
<reference evidence="2" key="1">
    <citation type="submission" date="2023-10" db="EMBL/GenBank/DDBJ databases">
        <authorList>
            <person name="Chen Y."/>
            <person name="Shah S."/>
            <person name="Dougan E. K."/>
            <person name="Thang M."/>
            <person name="Chan C."/>
        </authorList>
    </citation>
    <scope>NUCLEOTIDE SEQUENCE [LARGE SCALE GENOMIC DNA]</scope>
</reference>
<feature type="transmembrane region" description="Helical" evidence="1">
    <location>
        <begin position="164"/>
        <end position="189"/>
    </location>
</feature>
<evidence type="ECO:0008006" key="4">
    <source>
        <dbReference type="Google" id="ProtNLM"/>
    </source>
</evidence>
<feature type="transmembrane region" description="Helical" evidence="1">
    <location>
        <begin position="6"/>
        <end position="25"/>
    </location>
</feature>
<evidence type="ECO:0000256" key="1">
    <source>
        <dbReference type="SAM" id="Phobius"/>
    </source>
</evidence>
<feature type="non-terminal residue" evidence="2">
    <location>
        <position position="1"/>
    </location>
</feature>
<keyword evidence="1" id="KW-0812">Transmembrane</keyword>
<evidence type="ECO:0000313" key="3">
    <source>
        <dbReference type="Proteomes" id="UP001189429"/>
    </source>
</evidence>
<dbReference type="EMBL" id="CAUYUJ010005962">
    <property type="protein sequence ID" value="CAK0815626.1"/>
    <property type="molecule type" value="Genomic_DNA"/>
</dbReference>
<name>A0ABN9R9R2_9DINO</name>
<organism evidence="2 3">
    <name type="scientific">Prorocentrum cordatum</name>
    <dbReference type="NCBI Taxonomy" id="2364126"/>
    <lineage>
        <taxon>Eukaryota</taxon>
        <taxon>Sar</taxon>
        <taxon>Alveolata</taxon>
        <taxon>Dinophyceae</taxon>
        <taxon>Prorocentrales</taxon>
        <taxon>Prorocentraceae</taxon>
        <taxon>Prorocentrum</taxon>
    </lineage>
</organism>
<evidence type="ECO:0000313" key="2">
    <source>
        <dbReference type="EMBL" id="CAK0815626.1"/>
    </source>
</evidence>
<comment type="caution">
    <text evidence="2">The sequence shown here is derived from an EMBL/GenBank/DDBJ whole genome shotgun (WGS) entry which is preliminary data.</text>
</comment>